<reference evidence="4" key="1">
    <citation type="journal article" date="2020" name="mSystems">
        <title>Genome- and Community-Level Interaction Insights into Carbon Utilization and Element Cycling Functions of Hydrothermarchaeota in Hydrothermal Sediment.</title>
        <authorList>
            <person name="Zhou Z."/>
            <person name="Liu Y."/>
            <person name="Xu W."/>
            <person name="Pan J."/>
            <person name="Luo Z.H."/>
            <person name="Li M."/>
        </authorList>
    </citation>
    <scope>NUCLEOTIDE SEQUENCE [LARGE SCALE GENOMIC DNA]</scope>
    <source>
        <strain evidence="4">SpSt-479</strain>
    </source>
</reference>
<dbReference type="SUPFAM" id="SSF56601">
    <property type="entry name" value="beta-lactamase/transpeptidase-like"/>
    <property type="match status" value="1"/>
</dbReference>
<dbReference type="PANTHER" id="PTHR46520:SF1">
    <property type="entry name" value="SERINE BETA-LACTAMASE-LIKE PROTEIN LACTB, MITOCHONDRIAL"/>
    <property type="match status" value="1"/>
</dbReference>
<dbReference type="InterPro" id="IPR001466">
    <property type="entry name" value="Beta-lactam-related"/>
</dbReference>
<evidence type="ECO:0000256" key="1">
    <source>
        <dbReference type="PROSITE-ProRule" id="PRU00339"/>
    </source>
</evidence>
<name>A0A7V2ZJK8_9BACT</name>
<keyword evidence="1" id="KW-0802">TPR repeat</keyword>
<comment type="caution">
    <text evidence="4">The sequence shown here is derived from an EMBL/GenBank/DDBJ whole genome shotgun (WGS) entry which is preliminary data.</text>
</comment>
<dbReference type="GO" id="GO:0008233">
    <property type="term" value="F:peptidase activity"/>
    <property type="evidence" value="ECO:0007669"/>
    <property type="project" value="TreeGrafter"/>
</dbReference>
<dbReference type="GO" id="GO:0006508">
    <property type="term" value="P:proteolysis"/>
    <property type="evidence" value="ECO:0007669"/>
    <property type="project" value="TreeGrafter"/>
</dbReference>
<evidence type="ECO:0000256" key="2">
    <source>
        <dbReference type="SAM" id="Phobius"/>
    </source>
</evidence>
<feature type="repeat" description="TPR" evidence="1">
    <location>
        <begin position="447"/>
        <end position="480"/>
    </location>
</feature>
<keyword evidence="4" id="KW-0378">Hydrolase</keyword>
<dbReference type="InterPro" id="IPR019734">
    <property type="entry name" value="TPR_rpt"/>
</dbReference>
<dbReference type="InterPro" id="IPR052794">
    <property type="entry name" value="Mito_Ser_Protease_LACTB"/>
</dbReference>
<keyword evidence="2" id="KW-0812">Transmembrane</keyword>
<dbReference type="EMBL" id="DSUJ01000008">
    <property type="protein sequence ID" value="HFI91151.1"/>
    <property type="molecule type" value="Genomic_DNA"/>
</dbReference>
<dbReference type="PROSITE" id="PS50005">
    <property type="entry name" value="TPR"/>
    <property type="match status" value="1"/>
</dbReference>
<dbReference type="GO" id="GO:0019216">
    <property type="term" value="P:regulation of lipid metabolic process"/>
    <property type="evidence" value="ECO:0007669"/>
    <property type="project" value="TreeGrafter"/>
</dbReference>
<accession>A0A7V2ZJK8</accession>
<evidence type="ECO:0000259" key="3">
    <source>
        <dbReference type="Pfam" id="PF00144"/>
    </source>
</evidence>
<keyword evidence="2" id="KW-1133">Transmembrane helix</keyword>
<keyword evidence="2" id="KW-0472">Membrane</keyword>
<dbReference type="InterPro" id="IPR012338">
    <property type="entry name" value="Beta-lactam/transpept-like"/>
</dbReference>
<feature type="domain" description="Beta-lactamase-related" evidence="3">
    <location>
        <begin position="45"/>
        <end position="355"/>
    </location>
</feature>
<organism evidence="4">
    <name type="scientific">Ignavibacterium album</name>
    <dbReference type="NCBI Taxonomy" id="591197"/>
    <lineage>
        <taxon>Bacteria</taxon>
        <taxon>Pseudomonadati</taxon>
        <taxon>Ignavibacteriota</taxon>
        <taxon>Ignavibacteria</taxon>
        <taxon>Ignavibacteriales</taxon>
        <taxon>Ignavibacteriaceae</taxon>
        <taxon>Ignavibacterium</taxon>
    </lineage>
</organism>
<proteinExistence type="predicted"/>
<dbReference type="Gene3D" id="3.40.710.10">
    <property type="entry name" value="DD-peptidase/beta-lactamase superfamily"/>
    <property type="match status" value="1"/>
</dbReference>
<dbReference type="Gene3D" id="1.25.40.10">
    <property type="entry name" value="Tetratricopeptide repeat domain"/>
    <property type="match status" value="1"/>
</dbReference>
<gene>
    <name evidence="4" type="ORF">ENS31_06400</name>
</gene>
<dbReference type="PANTHER" id="PTHR46520">
    <property type="entry name" value="SERINE BETA-LACTAMASE-LIKE PROTEIN LACTB, MITOCHONDRIAL"/>
    <property type="match status" value="1"/>
</dbReference>
<feature type="transmembrane region" description="Helical" evidence="2">
    <location>
        <begin position="7"/>
        <end position="30"/>
    </location>
</feature>
<dbReference type="Pfam" id="PF00144">
    <property type="entry name" value="Beta-lactamase"/>
    <property type="match status" value="1"/>
</dbReference>
<dbReference type="SUPFAM" id="SSF48452">
    <property type="entry name" value="TPR-like"/>
    <property type="match status" value="1"/>
</dbReference>
<dbReference type="InterPro" id="IPR011990">
    <property type="entry name" value="TPR-like_helical_dom_sf"/>
</dbReference>
<sequence length="493" mass="56462">MRKNKYILSLLLKHSVTFLFIFIFSFSYSFPQKNDLETFKKLSSYLQTYIDYKRVPSISAGVYRKGKIYWLDTKGLIDLENFVPAKNTSLYRIASITKSITAVAVMQLYEKGLIDLEAEINTYVPYFPKKKWKLTVRHILTHTGGIRSYKSDEEFNSKMFYSTTRDAVLTFANDDLLFEPGTKYNYTSLGYSLLAALIENVSKTSFENYLRKNIFEQAGMKSTRVDRQRNIIYERAHGYEKSPDRRFINSPLADLSLKVAGGGLISTSEDLLLFVKALFDGTLISKTTLEMMIQPTILKTNQRINYGFGFSIADPSDSLSWFGHEGRGTGFSSGLMIVPNSDLAAVYLINIRDRNLGNPARDLINIVQGYNVKITKTLADYLFDKYNSFGIDSLLSEFTRIFDVKDSEFNLNPDECAFIGYALSDINKNTDAIRILRVLNRRMPDNFVILKALGDVYYKDKNDGLSLRYYREALALKPDDSYVKNMIDKLTKK</sequence>
<dbReference type="AlphaFoldDB" id="A0A7V2ZJK8"/>
<protein>
    <submittedName>
        <fullName evidence="4">Serine hydrolase</fullName>
    </submittedName>
</protein>
<evidence type="ECO:0000313" key="4">
    <source>
        <dbReference type="EMBL" id="HFI91151.1"/>
    </source>
</evidence>